<feature type="binding site" evidence="13">
    <location>
        <position position="180"/>
    </location>
    <ligand>
        <name>deamido-NAD(+)</name>
        <dbReference type="ChEBI" id="CHEBI:58437"/>
        <note>ligand shared between two neighboring subunits</note>
    </ligand>
</feature>
<reference evidence="17 18" key="1">
    <citation type="journal article" date="2012" name="Mol. Biol. Evol.">
        <title>Genome reduction and co-evolution between the primary and secondary bacterial symbionts of psyllids.</title>
        <authorList>
            <person name="Sloan D.B."/>
            <person name="Moran N.A."/>
        </authorList>
    </citation>
    <scope>NUCLEOTIDE SEQUENCE [LARGE SCALE GENOMIC DNA]</scope>
    <source>
        <strain evidence="17">Hcub_S</strain>
    </source>
</reference>
<dbReference type="FunFam" id="3.40.50.620:FF:000015">
    <property type="entry name" value="NH(3)-dependent NAD(+) synthetase"/>
    <property type="match status" value="1"/>
</dbReference>
<feature type="binding site" evidence="13">
    <location>
        <position position="160"/>
    </location>
    <ligand>
        <name>ATP</name>
        <dbReference type="ChEBI" id="CHEBI:30616"/>
    </ligand>
</feature>
<evidence type="ECO:0000256" key="8">
    <source>
        <dbReference type="ARBA" id="ARBA00023027"/>
    </source>
</evidence>
<dbReference type="GO" id="GO:0005524">
    <property type="term" value="F:ATP binding"/>
    <property type="evidence" value="ECO:0007669"/>
    <property type="project" value="UniProtKB-UniRule"/>
</dbReference>
<dbReference type="GO" id="GO:0005737">
    <property type="term" value="C:cytoplasm"/>
    <property type="evidence" value="ECO:0007669"/>
    <property type="project" value="InterPro"/>
</dbReference>
<dbReference type="EMBL" id="CP003547">
    <property type="protein sequence ID" value="AFP85531.1"/>
    <property type="molecule type" value="Genomic_DNA"/>
</dbReference>
<evidence type="ECO:0000256" key="9">
    <source>
        <dbReference type="ARBA" id="ARBA00051206"/>
    </source>
</evidence>
<dbReference type="NCBIfam" id="TIGR00552">
    <property type="entry name" value="nadE"/>
    <property type="match status" value="1"/>
</dbReference>
<feature type="binding site" evidence="13">
    <location>
        <begin position="46"/>
        <end position="53"/>
    </location>
    <ligand>
        <name>ATP</name>
        <dbReference type="ChEBI" id="CHEBI:30616"/>
    </ligand>
</feature>
<dbReference type="GO" id="GO:0046872">
    <property type="term" value="F:metal ion binding"/>
    <property type="evidence" value="ECO:0007669"/>
    <property type="project" value="UniProtKB-KW"/>
</dbReference>
<proteinExistence type="inferred from homology"/>
<evidence type="ECO:0000313" key="17">
    <source>
        <dbReference type="EMBL" id="AFP85531.1"/>
    </source>
</evidence>
<dbReference type="GO" id="GO:0004359">
    <property type="term" value="F:glutaminase activity"/>
    <property type="evidence" value="ECO:0007669"/>
    <property type="project" value="InterPro"/>
</dbReference>
<dbReference type="STRING" id="134287.A35E_00221"/>
<feature type="binding site" evidence="13">
    <location>
        <position position="52"/>
    </location>
    <ligand>
        <name>Mg(2+)</name>
        <dbReference type="ChEBI" id="CHEBI:18420"/>
    </ligand>
</feature>
<feature type="binding site" description="in other chain" evidence="13">
    <location>
        <position position="140"/>
    </location>
    <ligand>
        <name>deamido-NAD(+)</name>
        <dbReference type="ChEBI" id="CHEBI:58437"/>
        <note>ligand shared between two neighboring subunits</note>
    </ligand>
</feature>
<dbReference type="InterPro" id="IPR014729">
    <property type="entry name" value="Rossmann-like_a/b/a_fold"/>
</dbReference>
<comment type="function">
    <text evidence="10 13">Catalyzes the ATP-dependent amidation of deamido-NAD to form NAD. Uses ammonia as a nitrogen source.</text>
</comment>
<evidence type="ECO:0000313" key="18">
    <source>
        <dbReference type="Proteomes" id="UP000003937"/>
    </source>
</evidence>
<evidence type="ECO:0000256" key="7">
    <source>
        <dbReference type="ARBA" id="ARBA00022842"/>
    </source>
</evidence>
<evidence type="ECO:0000256" key="5">
    <source>
        <dbReference type="ARBA" id="ARBA00022741"/>
    </source>
</evidence>
<dbReference type="NCBIfam" id="NF001979">
    <property type="entry name" value="PRK00768.1"/>
    <property type="match status" value="1"/>
</dbReference>
<keyword evidence="4 13" id="KW-0479">Metal-binding</keyword>
<dbReference type="HOGENOM" id="CLU_059327_3_0_6"/>
<dbReference type="InterPro" id="IPR022310">
    <property type="entry name" value="NAD/GMP_synthase"/>
</dbReference>
<feature type="binding site" evidence="13">
    <location>
        <position position="189"/>
    </location>
    <ligand>
        <name>ATP</name>
        <dbReference type="ChEBI" id="CHEBI:30616"/>
    </ligand>
</feature>
<dbReference type="Proteomes" id="UP000003937">
    <property type="component" value="Chromosome"/>
</dbReference>
<dbReference type="GO" id="GO:0008795">
    <property type="term" value="F:NAD+ synthase activity"/>
    <property type="evidence" value="ECO:0007669"/>
    <property type="project" value="UniProtKB-UniRule"/>
</dbReference>
<evidence type="ECO:0000256" key="6">
    <source>
        <dbReference type="ARBA" id="ARBA00022840"/>
    </source>
</evidence>
<dbReference type="PANTHER" id="PTHR23090:SF7">
    <property type="entry name" value="NH(3)-DEPENDENT NAD(+) SYNTHETASE"/>
    <property type="match status" value="1"/>
</dbReference>
<accession>J3VTZ0</accession>
<dbReference type="PATRIC" id="fig|134287.3.peg.212"/>
<gene>
    <name evidence="13" type="primary">nadE</name>
    <name evidence="17" type="ORF">A35E_00221</name>
</gene>
<comment type="pathway">
    <text evidence="13">Cofactor biosynthesis; NAD(+) biosynthesis; NAD(+) from deamido-NAD(+) (ammonia route): step 1/1.</text>
</comment>
<evidence type="ECO:0000256" key="11">
    <source>
        <dbReference type="ARBA" id="ARBA00066987"/>
    </source>
</evidence>
<evidence type="ECO:0000256" key="13">
    <source>
        <dbReference type="HAMAP-Rule" id="MF_00193"/>
    </source>
</evidence>
<dbReference type="CDD" id="cd00553">
    <property type="entry name" value="NAD_synthase"/>
    <property type="match status" value="1"/>
</dbReference>
<feature type="binding site" evidence="13">
    <location>
        <position position="165"/>
    </location>
    <ligand>
        <name>Mg(2+)</name>
        <dbReference type="ChEBI" id="CHEBI:18420"/>
    </ligand>
</feature>
<dbReference type="KEGG" id="sehc:A35E_00221"/>
<evidence type="ECO:0000256" key="10">
    <source>
        <dbReference type="ARBA" id="ARBA00055966"/>
    </source>
</evidence>
<evidence type="ECO:0000256" key="4">
    <source>
        <dbReference type="ARBA" id="ARBA00022723"/>
    </source>
</evidence>
<evidence type="ECO:0000256" key="14">
    <source>
        <dbReference type="RuleBase" id="RU003811"/>
    </source>
</evidence>
<keyword evidence="6 13" id="KW-0067">ATP-binding</keyword>
<protein>
    <recommendedName>
        <fullName evidence="12 13">NH(3)-dependent NAD(+) synthetase</fullName>
        <ecNumber evidence="11 13">6.3.1.5</ecNumber>
    </recommendedName>
</protein>
<feature type="binding site" description="in other chain" evidence="13">
    <location>
        <begin position="260"/>
        <end position="261"/>
    </location>
    <ligand>
        <name>deamido-NAD(+)</name>
        <dbReference type="ChEBI" id="CHEBI:58437"/>
        <note>ligand shared between two neighboring subunits</note>
    </ligand>
</feature>
<dbReference type="GO" id="GO:0003952">
    <property type="term" value="F:NAD+ synthase (glutamine-hydrolyzing) activity"/>
    <property type="evidence" value="ECO:0007669"/>
    <property type="project" value="InterPro"/>
</dbReference>
<dbReference type="InterPro" id="IPR022926">
    <property type="entry name" value="NH(3)-dep_NAD(+)_synth"/>
</dbReference>
<evidence type="ECO:0000256" key="1">
    <source>
        <dbReference type="ARBA" id="ARBA00005859"/>
    </source>
</evidence>
<dbReference type="OrthoDB" id="3266517at2"/>
<comment type="catalytic activity">
    <reaction evidence="9 13 15">
        <text>deamido-NAD(+) + NH4(+) + ATP = AMP + diphosphate + NAD(+) + H(+)</text>
        <dbReference type="Rhea" id="RHEA:21188"/>
        <dbReference type="ChEBI" id="CHEBI:15378"/>
        <dbReference type="ChEBI" id="CHEBI:28938"/>
        <dbReference type="ChEBI" id="CHEBI:30616"/>
        <dbReference type="ChEBI" id="CHEBI:33019"/>
        <dbReference type="ChEBI" id="CHEBI:57540"/>
        <dbReference type="ChEBI" id="CHEBI:58437"/>
        <dbReference type="ChEBI" id="CHEBI:456215"/>
        <dbReference type="EC" id="6.3.1.5"/>
    </reaction>
</comment>
<evidence type="ECO:0000256" key="2">
    <source>
        <dbReference type="ARBA" id="ARBA00011738"/>
    </source>
</evidence>
<dbReference type="HAMAP" id="MF_00193">
    <property type="entry name" value="NadE_ammonia_dep"/>
    <property type="match status" value="1"/>
</dbReference>
<dbReference type="Pfam" id="PF02540">
    <property type="entry name" value="NAD_synthase"/>
    <property type="match status" value="1"/>
</dbReference>
<dbReference type="RefSeq" id="WP_014888828.1">
    <property type="nucleotide sequence ID" value="NC_018420.1"/>
</dbReference>
<feature type="binding site" evidence="13">
    <location>
        <position position="211"/>
    </location>
    <ligand>
        <name>ATP</name>
        <dbReference type="ChEBI" id="CHEBI:30616"/>
    </ligand>
</feature>
<feature type="domain" description="NAD/GMP synthase" evidence="16">
    <location>
        <begin position="26"/>
        <end position="265"/>
    </location>
</feature>
<evidence type="ECO:0000256" key="3">
    <source>
        <dbReference type="ARBA" id="ARBA00022598"/>
    </source>
</evidence>
<evidence type="ECO:0000259" key="16">
    <source>
        <dbReference type="Pfam" id="PF02540"/>
    </source>
</evidence>
<dbReference type="PANTHER" id="PTHR23090">
    <property type="entry name" value="NH 3 /GLUTAMINE-DEPENDENT NAD + SYNTHETASE"/>
    <property type="match status" value="1"/>
</dbReference>
<sequence>MNIQKEIIKNLGVKSTINPITEFRISVDFIKSYLYKNACFRTLVLGISGGQDSTLTGKICKQAISELRVETNCIDYQFIGVRLPYGIQIDEEDCRNAIDFIQPDRVITVNIKQSVQASESSLKDAGIILSDYAKGNEKARERMKVQYSIAGIHAGLVVGTNHSAEAVTGFFTKYGDGGTDINPIFRLNKRQGRIILQYLGCPQHLYLKAPTADLEDNRPGVPDEIALGITYDMIDDYLEGKTINTAFSSIIEDYYLNSKHKRHLPVTIFNNFWK</sequence>
<keyword evidence="7 13" id="KW-0460">Magnesium</keyword>
<dbReference type="UniPathway" id="UPA00253">
    <property type="reaction ID" value="UER00333"/>
</dbReference>
<evidence type="ECO:0000256" key="12">
    <source>
        <dbReference type="ARBA" id="ARBA00070926"/>
    </source>
</evidence>
<dbReference type="SUPFAM" id="SSF52402">
    <property type="entry name" value="Adenine nucleotide alpha hydrolases-like"/>
    <property type="match status" value="1"/>
</dbReference>
<dbReference type="AlphaFoldDB" id="J3VTZ0"/>
<keyword evidence="3 13" id="KW-0436">Ligase</keyword>
<keyword evidence="5 13" id="KW-0547">Nucleotide-binding</keyword>
<name>J3VTZ0_9ENTR</name>
<comment type="subunit">
    <text evidence="2 13">Homodimer.</text>
</comment>
<dbReference type="InterPro" id="IPR003694">
    <property type="entry name" value="NAD_synthase"/>
</dbReference>
<keyword evidence="8 13" id="KW-0520">NAD</keyword>
<evidence type="ECO:0000256" key="15">
    <source>
        <dbReference type="RuleBase" id="RU003812"/>
    </source>
</evidence>
<organism evidence="17 18">
    <name type="scientific">secondary endosymbiont of Heteropsylla cubana</name>
    <dbReference type="NCBI Taxonomy" id="134287"/>
    <lineage>
        <taxon>Bacteria</taxon>
        <taxon>Pseudomonadati</taxon>
        <taxon>Pseudomonadota</taxon>
        <taxon>Gammaproteobacteria</taxon>
        <taxon>Enterobacterales</taxon>
        <taxon>Enterobacteriaceae</taxon>
        <taxon>aphid secondary symbionts</taxon>
    </lineage>
</organism>
<dbReference type="GO" id="GO:0009435">
    <property type="term" value="P:NAD+ biosynthetic process"/>
    <property type="evidence" value="ECO:0007669"/>
    <property type="project" value="UniProtKB-UniRule"/>
</dbReference>
<feature type="binding site" description="in other chain" evidence="13">
    <location>
        <position position="173"/>
    </location>
    <ligand>
        <name>deamido-NAD(+)</name>
        <dbReference type="ChEBI" id="CHEBI:58437"/>
        <note>ligand shared between two neighboring subunits</note>
    </ligand>
</feature>
<comment type="similarity">
    <text evidence="1 13 14">Belongs to the NAD synthetase family.</text>
</comment>
<keyword evidence="18" id="KW-1185">Reference proteome</keyword>
<dbReference type="EC" id="6.3.1.5" evidence="11 13"/>
<dbReference type="Gene3D" id="3.40.50.620">
    <property type="entry name" value="HUPs"/>
    <property type="match status" value="1"/>
</dbReference>